<dbReference type="GO" id="GO:0051920">
    <property type="term" value="F:peroxiredoxin activity"/>
    <property type="evidence" value="ECO:0007669"/>
    <property type="project" value="InterPro"/>
</dbReference>
<dbReference type="PANTHER" id="PTHR33930">
    <property type="entry name" value="ALKYL HYDROPEROXIDE REDUCTASE AHPD"/>
    <property type="match status" value="1"/>
</dbReference>
<dbReference type="PANTHER" id="PTHR33930:SF8">
    <property type="entry name" value="4-CARBOXYMUCONOLACTONE DECARBOXYLASE"/>
    <property type="match status" value="1"/>
</dbReference>
<accession>L0HDX6</accession>
<evidence type="ECO:0000313" key="3">
    <source>
        <dbReference type="EMBL" id="AGB01289.1"/>
    </source>
</evidence>
<dbReference type="InterPro" id="IPR029032">
    <property type="entry name" value="AhpD-like"/>
</dbReference>
<dbReference type="Pfam" id="PF02627">
    <property type="entry name" value="CMD"/>
    <property type="match status" value="1"/>
</dbReference>
<name>L0HDX6_METFS</name>
<evidence type="ECO:0000313" key="4">
    <source>
        <dbReference type="Proteomes" id="UP000010824"/>
    </source>
</evidence>
<keyword evidence="3" id="KW-0560">Oxidoreductase</keyword>
<keyword evidence="3" id="KW-0575">Peroxidase</keyword>
<feature type="compositionally biased region" description="Basic and acidic residues" evidence="1">
    <location>
        <begin position="149"/>
        <end position="165"/>
    </location>
</feature>
<dbReference type="SUPFAM" id="SSF69118">
    <property type="entry name" value="AhpD-like"/>
    <property type="match status" value="1"/>
</dbReference>
<feature type="domain" description="Carboxymuconolactone decarboxylase-like" evidence="2">
    <location>
        <begin position="60"/>
        <end position="133"/>
    </location>
</feature>
<dbReference type="eggNOG" id="arCOG02148">
    <property type="taxonomic scope" value="Archaea"/>
</dbReference>
<dbReference type="NCBIfam" id="TIGR00778">
    <property type="entry name" value="ahpD_dom"/>
    <property type="match status" value="1"/>
</dbReference>
<protein>
    <submittedName>
        <fullName evidence="3">Alkylhydroperoxidase AhpD family core domain protein</fullName>
    </submittedName>
</protein>
<dbReference type="Gene3D" id="1.20.1290.10">
    <property type="entry name" value="AhpD-like"/>
    <property type="match status" value="1"/>
</dbReference>
<dbReference type="InParanoid" id="L0HDX6"/>
<dbReference type="HOGENOM" id="CLU_137732_0_0_2"/>
<dbReference type="OrthoDB" id="111898at2157"/>
<evidence type="ECO:0000256" key="1">
    <source>
        <dbReference type="SAM" id="MobiDB-lite"/>
    </source>
</evidence>
<reference evidence="4" key="1">
    <citation type="submission" date="2011-12" db="EMBL/GenBank/DDBJ databases">
        <title>Complete sequence of Methanoregula formicicum SMSP.</title>
        <authorList>
            <person name="Lucas S."/>
            <person name="Han J."/>
            <person name="Lapidus A."/>
            <person name="Cheng J.-F."/>
            <person name="Goodwin L."/>
            <person name="Pitluck S."/>
            <person name="Peters L."/>
            <person name="Ovchinnikova G."/>
            <person name="Teshima H."/>
            <person name="Detter J.C."/>
            <person name="Han C."/>
            <person name="Tapia R."/>
            <person name="Land M."/>
            <person name="Hauser L."/>
            <person name="Kyrpides N."/>
            <person name="Ivanova N."/>
            <person name="Pagani I."/>
            <person name="Imachi H."/>
            <person name="Tamaki H."/>
            <person name="Sekiguchi Y."/>
            <person name="Kamagata Y."/>
            <person name="Cadillo-Quiroz H."/>
            <person name="Zinder S."/>
            <person name="Liu W.-T."/>
            <person name="Woyke T."/>
        </authorList>
    </citation>
    <scope>NUCLEOTIDE SEQUENCE [LARGE SCALE GENOMIC DNA]</scope>
    <source>
        <strain evidence="4">DSM 22288 / NBRC 105244 / SMSP</strain>
    </source>
</reference>
<evidence type="ECO:0000259" key="2">
    <source>
        <dbReference type="Pfam" id="PF02627"/>
    </source>
</evidence>
<dbReference type="AlphaFoldDB" id="L0HDX6"/>
<gene>
    <name evidence="3" type="ordered locus">Metfor_0208</name>
</gene>
<dbReference type="InterPro" id="IPR003779">
    <property type="entry name" value="CMD-like"/>
</dbReference>
<keyword evidence="4" id="KW-1185">Reference proteome</keyword>
<organism evidence="3 4">
    <name type="scientific">Methanoregula formicica (strain DSM 22288 / NBRC 105244 / SMSP)</name>
    <dbReference type="NCBI Taxonomy" id="593750"/>
    <lineage>
        <taxon>Archaea</taxon>
        <taxon>Methanobacteriati</taxon>
        <taxon>Methanobacteriota</taxon>
        <taxon>Stenosarchaea group</taxon>
        <taxon>Methanomicrobia</taxon>
        <taxon>Methanomicrobiales</taxon>
        <taxon>Methanoregulaceae</taxon>
        <taxon>Methanoregula</taxon>
    </lineage>
</organism>
<dbReference type="Proteomes" id="UP000010824">
    <property type="component" value="Chromosome"/>
</dbReference>
<feature type="region of interest" description="Disordered" evidence="1">
    <location>
        <begin position="145"/>
        <end position="165"/>
    </location>
</feature>
<dbReference type="RefSeq" id="WP_015284253.1">
    <property type="nucleotide sequence ID" value="NC_019943.1"/>
</dbReference>
<dbReference type="InterPro" id="IPR004675">
    <property type="entry name" value="AhpD_core"/>
</dbReference>
<dbReference type="KEGG" id="mfo:Metfor_0208"/>
<dbReference type="EMBL" id="CP003167">
    <property type="protein sequence ID" value="AGB01289.1"/>
    <property type="molecule type" value="Genomic_DNA"/>
</dbReference>
<proteinExistence type="predicted"/>
<reference evidence="3 4" key="2">
    <citation type="journal article" date="2014" name="Genome Announc.">
        <title>Complete Genome Sequence of Methanoregula formicica SMSPT, a Mesophilic Hydrogenotrophic Methanogen Isolated from a Methanogenic Upflow Anaerobic Sludge Blanket Reactor.</title>
        <authorList>
            <person name="Yamamoto K."/>
            <person name="Tamaki H."/>
            <person name="Cadillo-Quiroz H."/>
            <person name="Imachi H."/>
            <person name="Kyrpides N."/>
            <person name="Woyke T."/>
            <person name="Goodwin L."/>
            <person name="Zinder S.H."/>
            <person name="Kamagata Y."/>
            <person name="Liu W.T."/>
        </authorList>
    </citation>
    <scope>NUCLEOTIDE SEQUENCE [LARGE SCALE GENOMIC DNA]</scope>
    <source>
        <strain evidence="4">DSM 22288 / NBRC 105244 / SMSP</strain>
    </source>
</reference>
<sequence length="165" mass="18060">MGKSSKETFEEKLARIVAQGADVTAEEWMKVIEEEYGKVPLIFRRMGERPEVLISHLLYKGTVAETSPLDPKYVELISMAVGAALKCPHCTGYHMQAAIKMGATREEILEVILLSGMISNSSVLANAYRIVDEKLERCVPCEVKGVGGGKKEKTASGKKQKSGET</sequence>
<dbReference type="GeneID" id="14308881"/>
<dbReference type="STRING" id="593750.Metfor_0208"/>